<gene>
    <name evidence="5" type="ORF">Q4T40_12920</name>
</gene>
<dbReference type="Proteomes" id="UP001254848">
    <property type="component" value="Unassembled WGS sequence"/>
</dbReference>
<dbReference type="GO" id="GO:0005524">
    <property type="term" value="F:ATP binding"/>
    <property type="evidence" value="ECO:0007669"/>
    <property type="project" value="UniProtKB-KW"/>
</dbReference>
<keyword evidence="1" id="KW-0813">Transport</keyword>
<dbReference type="CDD" id="cd03257">
    <property type="entry name" value="ABC_NikE_OppD_transporters"/>
    <property type="match status" value="1"/>
</dbReference>
<evidence type="ECO:0000313" key="5">
    <source>
        <dbReference type="EMBL" id="MDT8902151.1"/>
    </source>
</evidence>
<evidence type="ECO:0000256" key="2">
    <source>
        <dbReference type="ARBA" id="ARBA00022741"/>
    </source>
</evidence>
<reference evidence="5 6" key="1">
    <citation type="submission" date="2023-07" db="EMBL/GenBank/DDBJ databases">
        <title>The novel representative of Negativicutes class, Anaeroselena agilis gen. nov. sp. nov.</title>
        <authorList>
            <person name="Prokofeva M.I."/>
            <person name="Elcheninov A.G."/>
            <person name="Klyukina A."/>
            <person name="Kublanov I.V."/>
            <person name="Frolov E.N."/>
            <person name="Podosokorskaya O.A."/>
        </authorList>
    </citation>
    <scope>NUCLEOTIDE SEQUENCE [LARGE SCALE GENOMIC DNA]</scope>
    <source>
        <strain evidence="5 6">4137-cl</strain>
    </source>
</reference>
<dbReference type="EMBL" id="JAUOZS010000001">
    <property type="protein sequence ID" value="MDT8902151.1"/>
    <property type="molecule type" value="Genomic_DNA"/>
</dbReference>
<dbReference type="SMART" id="SM00382">
    <property type="entry name" value="AAA"/>
    <property type="match status" value="1"/>
</dbReference>
<name>A0ABU3P245_9FIRM</name>
<keyword evidence="2" id="KW-0547">Nucleotide-binding</keyword>
<dbReference type="Gene3D" id="3.40.50.300">
    <property type="entry name" value="P-loop containing nucleotide triphosphate hydrolases"/>
    <property type="match status" value="1"/>
</dbReference>
<organism evidence="5 6">
    <name type="scientific">Anaeroselena agilis</name>
    <dbReference type="NCBI Taxonomy" id="3063788"/>
    <lineage>
        <taxon>Bacteria</taxon>
        <taxon>Bacillati</taxon>
        <taxon>Bacillota</taxon>
        <taxon>Negativicutes</taxon>
        <taxon>Acetonemataceae</taxon>
        <taxon>Anaeroselena</taxon>
    </lineage>
</organism>
<evidence type="ECO:0000256" key="3">
    <source>
        <dbReference type="ARBA" id="ARBA00022840"/>
    </source>
</evidence>
<evidence type="ECO:0000259" key="4">
    <source>
        <dbReference type="PROSITE" id="PS50893"/>
    </source>
</evidence>
<keyword evidence="6" id="KW-1185">Reference proteome</keyword>
<dbReference type="InterPro" id="IPR003439">
    <property type="entry name" value="ABC_transporter-like_ATP-bd"/>
</dbReference>
<dbReference type="PANTHER" id="PTHR43776:SF8">
    <property type="entry name" value="ABC TRANSPORTER, ATP-BINDING PROTEIN"/>
    <property type="match status" value="1"/>
</dbReference>
<dbReference type="InterPro" id="IPR027417">
    <property type="entry name" value="P-loop_NTPase"/>
</dbReference>
<feature type="domain" description="ABC transporter" evidence="4">
    <location>
        <begin position="6"/>
        <end position="242"/>
    </location>
</feature>
<keyword evidence="3 5" id="KW-0067">ATP-binding</keyword>
<dbReference type="Pfam" id="PF00005">
    <property type="entry name" value="ABC_tran"/>
    <property type="match status" value="1"/>
</dbReference>
<proteinExistence type="predicted"/>
<dbReference type="InterPro" id="IPR017871">
    <property type="entry name" value="ABC_transporter-like_CS"/>
</dbReference>
<comment type="caution">
    <text evidence="5">The sequence shown here is derived from an EMBL/GenBank/DDBJ whole genome shotgun (WGS) entry which is preliminary data.</text>
</comment>
<dbReference type="PANTHER" id="PTHR43776">
    <property type="entry name" value="TRANSPORT ATP-BINDING PROTEIN"/>
    <property type="match status" value="1"/>
</dbReference>
<dbReference type="PROSITE" id="PS00211">
    <property type="entry name" value="ABC_TRANSPORTER_1"/>
    <property type="match status" value="1"/>
</dbReference>
<dbReference type="RefSeq" id="WP_413780637.1">
    <property type="nucleotide sequence ID" value="NZ_JAUOZS010000001.1"/>
</dbReference>
<protein>
    <submittedName>
        <fullName evidence="5">Dipeptide/oligopeptide/nickel ABC transporter ATP-binding protein</fullName>
    </submittedName>
</protein>
<dbReference type="InterPro" id="IPR003593">
    <property type="entry name" value="AAA+_ATPase"/>
</dbReference>
<evidence type="ECO:0000313" key="6">
    <source>
        <dbReference type="Proteomes" id="UP001254848"/>
    </source>
</evidence>
<evidence type="ECO:0000256" key="1">
    <source>
        <dbReference type="ARBA" id="ARBA00022448"/>
    </source>
</evidence>
<accession>A0ABU3P245</accession>
<sequence>MTEPIIRITEVTKSFPRHHQPPHIVLNRVSFAVGAGEIIGLIGESGSGKSTLARIIAGLTAPDGGAVDWPGDRDDGGLRAQMIFQNPYASLYRGMTVRELVAEPLVIQNKKAADRGEAVRQALRQVVLPDDDGFLGRYPQQLSGGQRQRVAIARALAGRPRLLVADEPTSMLDVPVQKEITDLLLALNRQTRLSILFITHDLALAAYACSRLVVLAQGKVAEEGETAAVVSRPRSPETAGLLENARRLHDGCLRLLTDVTASHP</sequence>
<dbReference type="InterPro" id="IPR050319">
    <property type="entry name" value="ABC_transp_ATP-bind"/>
</dbReference>
<dbReference type="SUPFAM" id="SSF52540">
    <property type="entry name" value="P-loop containing nucleoside triphosphate hydrolases"/>
    <property type="match status" value="1"/>
</dbReference>
<dbReference type="PROSITE" id="PS50893">
    <property type="entry name" value="ABC_TRANSPORTER_2"/>
    <property type="match status" value="1"/>
</dbReference>